<proteinExistence type="inferred from homology"/>
<dbReference type="CDD" id="cd07381">
    <property type="entry name" value="MPP_CapA"/>
    <property type="match status" value="1"/>
</dbReference>
<comment type="caution">
    <text evidence="4">The sequence shown here is derived from an EMBL/GenBank/DDBJ whole genome shotgun (WGS) entry which is preliminary data.</text>
</comment>
<comment type="similarity">
    <text evidence="1">Belongs to the CapA family.</text>
</comment>
<dbReference type="Gene3D" id="3.60.21.10">
    <property type="match status" value="1"/>
</dbReference>
<sequence>MTPVPAPPSSTSSDSPPPPRSFTLAAGGDILIHPALTDQAVADGGGGRNFLPLFDGVRRAVDADVSLCHLEVPLGKPEGPFFGYPSFLAPPEVARGLKDLGYDSCSTASNHTLDRGPSAIQTTLDALDAVGLKHTGSFRTPEEAAAPLILDAGGVKVAQLSFTYGFNGIPLPQPWMANQINVPKILADARAARAAGAEVVVLSVQWGAEYQHEATDEQKSLARQILADPAVDLIIGTHVHVVQPFENIGGKWVAYGLGNEVARHSEPRGVTEEGAIARFKFVQGPQGWKVETAEYVPTLVELGPPIRLVDLTRMPESPRRTEAIKRTEGVLLSMGAMGAGLTRGKP</sequence>
<keyword evidence="5" id="KW-1185">Reference proteome</keyword>
<name>A0A563ESM3_9PSEU</name>
<dbReference type="AlphaFoldDB" id="A0A563ESM3"/>
<dbReference type="EMBL" id="VOBR01000014">
    <property type="protein sequence ID" value="TWP50128.1"/>
    <property type="molecule type" value="Genomic_DNA"/>
</dbReference>
<dbReference type="InterPro" id="IPR019079">
    <property type="entry name" value="Capsule_synth_CapA"/>
</dbReference>
<feature type="region of interest" description="Disordered" evidence="2">
    <location>
        <begin position="1"/>
        <end position="20"/>
    </location>
</feature>
<dbReference type="SMART" id="SM00854">
    <property type="entry name" value="PGA_cap"/>
    <property type="match status" value="1"/>
</dbReference>
<dbReference type="SUPFAM" id="SSF56300">
    <property type="entry name" value="Metallo-dependent phosphatases"/>
    <property type="match status" value="1"/>
</dbReference>
<evidence type="ECO:0000256" key="1">
    <source>
        <dbReference type="ARBA" id="ARBA00005662"/>
    </source>
</evidence>
<organism evidence="4 5">
    <name type="scientific">Lentzea tibetensis</name>
    <dbReference type="NCBI Taxonomy" id="2591470"/>
    <lineage>
        <taxon>Bacteria</taxon>
        <taxon>Bacillati</taxon>
        <taxon>Actinomycetota</taxon>
        <taxon>Actinomycetes</taxon>
        <taxon>Pseudonocardiales</taxon>
        <taxon>Pseudonocardiaceae</taxon>
        <taxon>Lentzea</taxon>
    </lineage>
</organism>
<dbReference type="OrthoDB" id="9810718at2"/>
<evidence type="ECO:0000256" key="2">
    <source>
        <dbReference type="SAM" id="MobiDB-lite"/>
    </source>
</evidence>
<protein>
    <submittedName>
        <fullName evidence="4">CapA family protein</fullName>
    </submittedName>
</protein>
<gene>
    <name evidence="4" type="ORF">FKR81_23000</name>
</gene>
<evidence type="ECO:0000313" key="4">
    <source>
        <dbReference type="EMBL" id="TWP50128.1"/>
    </source>
</evidence>
<dbReference type="PANTHER" id="PTHR33393">
    <property type="entry name" value="POLYGLUTAMINE SYNTHESIS ACCESSORY PROTEIN RV0574C-RELATED"/>
    <property type="match status" value="1"/>
</dbReference>
<dbReference type="PANTHER" id="PTHR33393:SF13">
    <property type="entry name" value="PGA BIOSYNTHESIS PROTEIN CAPA"/>
    <property type="match status" value="1"/>
</dbReference>
<dbReference type="InterPro" id="IPR052169">
    <property type="entry name" value="CW_Biosynth-Accessory"/>
</dbReference>
<dbReference type="Pfam" id="PF09587">
    <property type="entry name" value="PGA_cap"/>
    <property type="match status" value="1"/>
</dbReference>
<dbReference type="Proteomes" id="UP000316639">
    <property type="component" value="Unassembled WGS sequence"/>
</dbReference>
<feature type="domain" description="Capsule synthesis protein CapA" evidence="3">
    <location>
        <begin position="23"/>
        <end position="264"/>
    </location>
</feature>
<dbReference type="InterPro" id="IPR029052">
    <property type="entry name" value="Metallo-depent_PP-like"/>
</dbReference>
<accession>A0A563ESM3</accession>
<reference evidence="4 5" key="1">
    <citation type="submission" date="2019-07" db="EMBL/GenBank/DDBJ databases">
        <title>Lentzea xizangensis sp. nov., isolated from Qinghai-Tibetan Plateau Soils.</title>
        <authorList>
            <person name="Huang J."/>
        </authorList>
    </citation>
    <scope>NUCLEOTIDE SEQUENCE [LARGE SCALE GENOMIC DNA]</scope>
    <source>
        <strain evidence="4 5">FXJ1.1311</strain>
    </source>
</reference>
<evidence type="ECO:0000313" key="5">
    <source>
        <dbReference type="Proteomes" id="UP000316639"/>
    </source>
</evidence>
<evidence type="ECO:0000259" key="3">
    <source>
        <dbReference type="SMART" id="SM00854"/>
    </source>
</evidence>